<evidence type="ECO:0000313" key="2">
    <source>
        <dbReference type="EMBL" id="MCC2165057.1"/>
    </source>
</evidence>
<dbReference type="Proteomes" id="UP001198962">
    <property type="component" value="Unassembled WGS sequence"/>
</dbReference>
<reference evidence="2" key="1">
    <citation type="submission" date="2021-10" db="EMBL/GenBank/DDBJ databases">
        <title>Anaerobic single-cell dispensing facilitates the cultivation of human gut bacteria.</title>
        <authorList>
            <person name="Afrizal A."/>
        </authorList>
    </citation>
    <scope>NUCLEOTIDE SEQUENCE</scope>
    <source>
        <strain evidence="2">CLA-AA-H274</strain>
    </source>
</reference>
<dbReference type="EMBL" id="JAJEPU010000024">
    <property type="protein sequence ID" value="MCC2165057.1"/>
    <property type="molecule type" value="Genomic_DNA"/>
</dbReference>
<keyword evidence="3" id="KW-1185">Reference proteome</keyword>
<sequence>MNFNINGIFNPENRFWSFIDKIVNLCLLGILWALFSLPVVTAGASTTALFGYTLPLTEDEEGYVWQTFIRTFRKYFVKSTVFWIGILAGEGFLVYDLYCCLHLNVPGALRIVAFAVLACLIIVFSLTAVWLFPLTVYEDGTIRQTLSRTVVLAVGNPGMTVAIVSLYALFGIAVYYIPVLFMVWFAFFSYLTSYFYRATFRKYLQKED</sequence>
<feature type="transmembrane region" description="Helical" evidence="1">
    <location>
        <begin position="175"/>
        <end position="196"/>
    </location>
</feature>
<feature type="transmembrane region" description="Helical" evidence="1">
    <location>
        <begin position="75"/>
        <end position="95"/>
    </location>
</feature>
<dbReference type="InterPro" id="IPR006938">
    <property type="entry name" value="DUF624"/>
</dbReference>
<keyword evidence="1" id="KW-1133">Transmembrane helix</keyword>
<evidence type="ECO:0000313" key="3">
    <source>
        <dbReference type="Proteomes" id="UP001198962"/>
    </source>
</evidence>
<feature type="transmembrane region" description="Helical" evidence="1">
    <location>
        <begin position="22"/>
        <end position="54"/>
    </location>
</feature>
<feature type="transmembrane region" description="Helical" evidence="1">
    <location>
        <begin position="107"/>
        <end position="137"/>
    </location>
</feature>
<name>A0AAE3ATK4_9FIRM</name>
<evidence type="ECO:0000256" key="1">
    <source>
        <dbReference type="SAM" id="Phobius"/>
    </source>
</evidence>
<gene>
    <name evidence="2" type="ORF">LKD32_09260</name>
</gene>
<accession>A0AAE3ATK4</accession>
<dbReference type="AlphaFoldDB" id="A0AAE3ATK4"/>
<keyword evidence="1" id="KW-0472">Membrane</keyword>
<protein>
    <submittedName>
        <fullName evidence="2">DUF624 domain-containing protein</fullName>
    </submittedName>
</protein>
<organism evidence="2 3">
    <name type="scientific">Brotaphodocola catenula</name>
    <dbReference type="NCBI Taxonomy" id="2885361"/>
    <lineage>
        <taxon>Bacteria</taxon>
        <taxon>Bacillati</taxon>
        <taxon>Bacillota</taxon>
        <taxon>Clostridia</taxon>
        <taxon>Lachnospirales</taxon>
        <taxon>Lachnospiraceae</taxon>
        <taxon>Brotaphodocola</taxon>
    </lineage>
</organism>
<keyword evidence="1" id="KW-0812">Transmembrane</keyword>
<comment type="caution">
    <text evidence="2">The sequence shown here is derived from an EMBL/GenBank/DDBJ whole genome shotgun (WGS) entry which is preliminary data.</text>
</comment>
<dbReference type="RefSeq" id="WP_308451485.1">
    <property type="nucleotide sequence ID" value="NZ_JAJEPU010000024.1"/>
</dbReference>
<proteinExistence type="predicted"/>
<dbReference type="Pfam" id="PF04854">
    <property type="entry name" value="DUF624"/>
    <property type="match status" value="1"/>
</dbReference>
<feature type="transmembrane region" description="Helical" evidence="1">
    <location>
        <begin position="149"/>
        <end position="169"/>
    </location>
</feature>